<feature type="transmembrane region" description="Helical" evidence="1">
    <location>
        <begin position="485"/>
        <end position="504"/>
    </location>
</feature>
<dbReference type="Pfam" id="PF01966">
    <property type="entry name" value="HD"/>
    <property type="match status" value="1"/>
</dbReference>
<feature type="domain" description="HD/PDEase" evidence="2">
    <location>
        <begin position="623"/>
        <end position="784"/>
    </location>
</feature>
<dbReference type="NCBIfam" id="TIGR00277">
    <property type="entry name" value="HDIG"/>
    <property type="match status" value="1"/>
</dbReference>
<protein>
    <submittedName>
        <fullName evidence="3">HDIG domain-containing protein</fullName>
    </submittedName>
</protein>
<dbReference type="RefSeq" id="WP_193994988.1">
    <property type="nucleotide sequence ID" value="NZ_JADEXP010000230.1"/>
</dbReference>
<feature type="transmembrane region" description="Helical" evidence="1">
    <location>
        <begin position="536"/>
        <end position="562"/>
    </location>
</feature>
<feature type="transmembrane region" description="Helical" evidence="1">
    <location>
        <begin position="574"/>
        <end position="594"/>
    </location>
</feature>
<sequence length="839" mass="93117">MQSVTFMVKAVWQRLRTWVGWCKARLPEYSTSLRQKSNTSIRQSTRSTNPSTGRYVVSRHQLLNQTQIAILLSIVLLTAILGQRFYNQPALTVGTVAADNFIAPYNATLPDMITTEENRQAARSGSIIVLKIDQDATQVILEEANGILSQGSTLRLRAGKIPYLSTAQLSSRTQRYLRQTSTQEWEELWDLAQIPTLTNSVLQTGVNGTLQGRINNLGSTQRIALEELVRLRERTSPQTMAAIRNQVNANRQQYANITPALQRLTTRDGLEPLDLKLFDLSEAEWLAVQAASRLALNRMLTQGIHESMPPDLWQQAIDSQLQGTLTLDTPDGLSQDDLIAQETTAKELAAKIIGSVLRPNLVEDREQTRLRAEQVENEVKTVTVSIERGDAIVNRGETITQGDFVLLDHFKLTQRRFNWLGFIGFGALVSVGIGLLLWIDHWQAGGLRQRDHLLVLCLIMSVAVLMALNIPGLGLPAIGLLLGSFYGYVLATAIIGLLVIWLPVGGSVSVLPLFAAACAALIGAWIAPRLRSREEFALLGGVVGLTQGCLHLVLTLMFNSVAASVWYTVLRDSALFGVYGVAWSIVALGVSPYLESFFDLVTPIRLAELSNPNRPLLKRLAADAPGTFQHTMFVANLAEAAARALGHNVELVRAGTLYHDIGKMHDPLGFIENQMGGPNKHDLINDPWVSADIIKKHVTEGLVMAKKHRLPKAIQAFIPEHQGAMFISYFYYQAQEIASQNPEMEVQDDDFRYDGPIPQSPETGIVMLADSCEAALRSLHKEACAEDAYAMVNKILRARWKDKQLIESCLTRKDMDIIANVFVQVWQQFNHKRIVYPKG</sequence>
<gene>
    <name evidence="3" type="ORF">IQ260_20705</name>
</gene>
<accession>A0A928ZX59</accession>
<evidence type="ECO:0000259" key="2">
    <source>
        <dbReference type="SMART" id="SM00471"/>
    </source>
</evidence>
<dbReference type="EMBL" id="JADEXP010000230">
    <property type="protein sequence ID" value="MBE9069070.1"/>
    <property type="molecule type" value="Genomic_DNA"/>
</dbReference>
<organism evidence="3 4">
    <name type="scientific">Leptolyngbya cf. ectocarpi LEGE 11479</name>
    <dbReference type="NCBI Taxonomy" id="1828722"/>
    <lineage>
        <taxon>Bacteria</taxon>
        <taxon>Bacillati</taxon>
        <taxon>Cyanobacteriota</taxon>
        <taxon>Cyanophyceae</taxon>
        <taxon>Leptolyngbyales</taxon>
        <taxon>Leptolyngbyaceae</taxon>
        <taxon>Leptolyngbya group</taxon>
        <taxon>Leptolyngbya</taxon>
    </lineage>
</organism>
<dbReference type="SMART" id="SM00471">
    <property type="entry name" value="HDc"/>
    <property type="match status" value="1"/>
</dbReference>
<dbReference type="InterPro" id="IPR052722">
    <property type="entry name" value="PgpH_phosphodiesterase"/>
</dbReference>
<dbReference type="Proteomes" id="UP000615026">
    <property type="component" value="Unassembled WGS sequence"/>
</dbReference>
<feature type="transmembrane region" description="Helical" evidence="1">
    <location>
        <begin position="419"/>
        <end position="439"/>
    </location>
</feature>
<dbReference type="Gene3D" id="1.10.3210.10">
    <property type="entry name" value="Hypothetical protein af1432"/>
    <property type="match status" value="1"/>
</dbReference>
<dbReference type="InterPro" id="IPR011624">
    <property type="entry name" value="Metal-dep_PHydrolase_7TM_extra"/>
</dbReference>
<dbReference type="AlphaFoldDB" id="A0A928ZX59"/>
<dbReference type="PANTHER" id="PTHR36442:SF1">
    <property type="entry name" value="CYCLIC-DI-AMP PHOSPHODIESTERASE PGPH"/>
    <property type="match status" value="1"/>
</dbReference>
<evidence type="ECO:0000256" key="1">
    <source>
        <dbReference type="SAM" id="Phobius"/>
    </source>
</evidence>
<reference evidence="3" key="1">
    <citation type="submission" date="2020-10" db="EMBL/GenBank/DDBJ databases">
        <authorList>
            <person name="Castelo-Branco R."/>
            <person name="Eusebio N."/>
            <person name="Adriana R."/>
            <person name="Vieira A."/>
            <person name="Brugerolle De Fraissinette N."/>
            <person name="Rezende De Castro R."/>
            <person name="Schneider M.P."/>
            <person name="Vasconcelos V."/>
            <person name="Leao P.N."/>
        </authorList>
    </citation>
    <scope>NUCLEOTIDE SEQUENCE</scope>
    <source>
        <strain evidence="3">LEGE 11479</strain>
    </source>
</reference>
<name>A0A928ZX59_LEPEC</name>
<keyword evidence="1" id="KW-0472">Membrane</keyword>
<dbReference type="Pfam" id="PF07697">
    <property type="entry name" value="7TMR-HDED"/>
    <property type="match status" value="1"/>
</dbReference>
<dbReference type="InterPro" id="IPR011621">
    <property type="entry name" value="Metal-dep_PHydrolase_7TM_intra"/>
</dbReference>
<dbReference type="InterPro" id="IPR003607">
    <property type="entry name" value="HD/PDEase_dom"/>
</dbReference>
<keyword evidence="1" id="KW-0812">Transmembrane</keyword>
<dbReference type="InterPro" id="IPR006675">
    <property type="entry name" value="HDIG_dom"/>
</dbReference>
<evidence type="ECO:0000313" key="4">
    <source>
        <dbReference type="Proteomes" id="UP000615026"/>
    </source>
</evidence>
<dbReference type="PANTHER" id="PTHR36442">
    <property type="entry name" value="CYCLIC-DI-AMP PHOSPHODIESTERASE PGPH"/>
    <property type="match status" value="1"/>
</dbReference>
<feature type="transmembrane region" description="Helical" evidence="1">
    <location>
        <begin position="511"/>
        <end position="530"/>
    </location>
</feature>
<evidence type="ECO:0000313" key="3">
    <source>
        <dbReference type="EMBL" id="MBE9069070.1"/>
    </source>
</evidence>
<comment type="caution">
    <text evidence="3">The sequence shown here is derived from an EMBL/GenBank/DDBJ whole genome shotgun (WGS) entry which is preliminary data.</text>
</comment>
<dbReference type="Pfam" id="PF07698">
    <property type="entry name" value="7TM-7TMR_HD"/>
    <property type="match status" value="1"/>
</dbReference>
<dbReference type="InterPro" id="IPR006674">
    <property type="entry name" value="HD_domain"/>
</dbReference>
<keyword evidence="4" id="KW-1185">Reference proteome</keyword>
<feature type="transmembrane region" description="Helical" evidence="1">
    <location>
        <begin position="451"/>
        <end position="473"/>
    </location>
</feature>
<dbReference type="CDD" id="cd00077">
    <property type="entry name" value="HDc"/>
    <property type="match status" value="1"/>
</dbReference>
<dbReference type="SUPFAM" id="SSF109604">
    <property type="entry name" value="HD-domain/PDEase-like"/>
    <property type="match status" value="1"/>
</dbReference>
<proteinExistence type="predicted"/>
<keyword evidence="1" id="KW-1133">Transmembrane helix</keyword>